<accession>A0A5S4V967</accession>
<name>A0A5S4V967_9MICO</name>
<dbReference type="Gene3D" id="3.30.70.100">
    <property type="match status" value="1"/>
</dbReference>
<dbReference type="SUPFAM" id="SSF54909">
    <property type="entry name" value="Dimeric alpha+beta barrel"/>
    <property type="match status" value="1"/>
</dbReference>
<dbReference type="Proteomes" id="UP000325243">
    <property type="component" value="Unassembled WGS sequence"/>
</dbReference>
<feature type="domain" description="Stress-response A/B barrel" evidence="1">
    <location>
        <begin position="2"/>
        <end position="95"/>
    </location>
</feature>
<dbReference type="Pfam" id="PF07876">
    <property type="entry name" value="Dabb"/>
    <property type="match status" value="1"/>
</dbReference>
<dbReference type="RefSeq" id="WP_148733954.1">
    <property type="nucleotide sequence ID" value="NZ_VSSB01000001.1"/>
</dbReference>
<comment type="caution">
    <text evidence="2">The sequence shown here is derived from an EMBL/GenBank/DDBJ whole genome shotgun (WGS) entry which is preliminary data.</text>
</comment>
<reference evidence="2 3" key="1">
    <citation type="submission" date="2019-08" db="EMBL/GenBank/DDBJ databases">
        <authorList>
            <person name="Hu J."/>
        </authorList>
    </citation>
    <scope>NUCLEOTIDE SEQUENCE [LARGE SCALE GENOMIC DNA]</scope>
    <source>
        <strain evidence="2 3">NEAU-184</strain>
    </source>
</reference>
<dbReference type="SMART" id="SM00886">
    <property type="entry name" value="Dabb"/>
    <property type="match status" value="1"/>
</dbReference>
<protein>
    <submittedName>
        <fullName evidence="2">Dabb family protein</fullName>
    </submittedName>
</protein>
<evidence type="ECO:0000313" key="3">
    <source>
        <dbReference type="Proteomes" id="UP000325243"/>
    </source>
</evidence>
<dbReference type="PROSITE" id="PS51502">
    <property type="entry name" value="S_R_A_B_BARREL"/>
    <property type="match status" value="1"/>
</dbReference>
<evidence type="ECO:0000259" key="1">
    <source>
        <dbReference type="PROSITE" id="PS51502"/>
    </source>
</evidence>
<dbReference type="AlphaFoldDB" id="A0A5S4V967"/>
<evidence type="ECO:0000313" key="2">
    <source>
        <dbReference type="EMBL" id="TYL54423.1"/>
    </source>
</evidence>
<keyword evidence="3" id="KW-1185">Reference proteome</keyword>
<organism evidence="2 3">
    <name type="scientific">Agromyces mariniharenae</name>
    <dbReference type="NCBI Taxonomy" id="2604423"/>
    <lineage>
        <taxon>Bacteria</taxon>
        <taxon>Bacillati</taxon>
        <taxon>Actinomycetota</taxon>
        <taxon>Actinomycetes</taxon>
        <taxon>Micrococcales</taxon>
        <taxon>Microbacteriaceae</taxon>
        <taxon>Agromyces</taxon>
    </lineage>
</organism>
<dbReference type="EMBL" id="VSSB01000001">
    <property type="protein sequence ID" value="TYL54423.1"/>
    <property type="molecule type" value="Genomic_DNA"/>
</dbReference>
<dbReference type="InterPro" id="IPR013097">
    <property type="entry name" value="Dabb"/>
</dbReference>
<dbReference type="InterPro" id="IPR011008">
    <property type="entry name" value="Dimeric_a/b-barrel"/>
</dbReference>
<gene>
    <name evidence="2" type="ORF">FYC51_12805</name>
</gene>
<sequence>MILHLAAFTWKDDVTADDIAELTSQLRDMAAQIPELQSYHCGPNLRVRPSPADYGVAAMVEDARALEAYLDAPAHAAVYERLLGRMIADRVAVQLELGADAGP</sequence>
<proteinExistence type="predicted"/>